<dbReference type="SUPFAM" id="SSF144232">
    <property type="entry name" value="HIT/MYND zinc finger-like"/>
    <property type="match status" value="1"/>
</dbReference>
<keyword evidence="1" id="KW-0479">Metal-binding</keyword>
<dbReference type="EMBL" id="HBFR01029409">
    <property type="protein sequence ID" value="CAD8894177.1"/>
    <property type="molecule type" value="Transcribed_RNA"/>
</dbReference>
<sequence>MQHFCSHCGKIDPPPTKKCPCNQAFYCSANCQTLHWPLHKRKCPARRRRRKKNPVDDGNARRSVTELQEIWQGRTVEDDIELLHALERDVMSEAAAQTASARKRKEEISPPSSVKKSSIDLPSIAAVVSPPRSPVIVSPPPLSFPPLPVRVAITGPASARLILEHSRVLSLLSATLIFDLPQAIGNSHAPSWNLSLSDQTLRLSSKHDSVGVTLHFDVPVPSNWEASVASRSTVRITLRALSGTHVSRHIEIGSAASGVNAPPSSVAAIACVSCGRSLLCGDAFSAGGDGGKTKKEIRCHPLPGDLWTNAAEYFVCGNTILPGKGVIRPVDGVTRYDDVSLLCLRSDLEVDVKEKEEGGRKNAETKEKLETKFLEFHQPPGWEVGESQIVSCRGCGEALGHADYSLQDDDNDDDDEHLNKKSQKCCPEFVRIMRHRVFLDQRTISYPVYLAREMIRVAESRAIYQTIMAVNGQTDCVILRVLHRNATVSTHEDRKDDNVQFYPILKCLFRSAPYAPILQAYADEVAVQDMMAKWGRSTQGTSNNSQWCCPDPEEGGEGIGVPRRGGPLRASVIIQVSLEEAAIVKSELEKNARWMPPSDDQQEQYDDINDQNVRKVLTGGRGFNWSWLEME</sequence>
<protein>
    <recommendedName>
        <fullName evidence="6">MYND-type domain-containing protein</fullName>
    </recommendedName>
</protein>
<dbReference type="PROSITE" id="PS50865">
    <property type="entry name" value="ZF_MYND_2"/>
    <property type="match status" value="1"/>
</dbReference>
<gene>
    <name evidence="7" type="ORF">CHYS00102_LOCUS21390</name>
</gene>
<dbReference type="Pfam" id="PF01753">
    <property type="entry name" value="zf-MYND"/>
    <property type="match status" value="1"/>
</dbReference>
<proteinExistence type="predicted"/>
<dbReference type="AlphaFoldDB" id="A0A7S1FY21"/>
<evidence type="ECO:0000256" key="2">
    <source>
        <dbReference type="ARBA" id="ARBA00022771"/>
    </source>
</evidence>
<feature type="region of interest" description="Disordered" evidence="5">
    <location>
        <begin position="42"/>
        <end position="61"/>
    </location>
</feature>
<accession>A0A7S1FY21</accession>
<dbReference type="InterPro" id="IPR002893">
    <property type="entry name" value="Znf_MYND"/>
</dbReference>
<evidence type="ECO:0000259" key="6">
    <source>
        <dbReference type="PROSITE" id="PS50865"/>
    </source>
</evidence>
<reference evidence="7" key="1">
    <citation type="submission" date="2021-01" db="EMBL/GenBank/DDBJ databases">
        <authorList>
            <person name="Corre E."/>
            <person name="Pelletier E."/>
            <person name="Niang G."/>
            <person name="Scheremetjew M."/>
            <person name="Finn R."/>
            <person name="Kale V."/>
            <person name="Holt S."/>
            <person name="Cochrane G."/>
            <person name="Meng A."/>
            <person name="Brown T."/>
            <person name="Cohen L."/>
        </authorList>
    </citation>
    <scope>NUCLEOTIDE SEQUENCE</scope>
    <source>
        <strain evidence="7">308</strain>
    </source>
</reference>
<dbReference type="GO" id="GO:0008270">
    <property type="term" value="F:zinc ion binding"/>
    <property type="evidence" value="ECO:0007669"/>
    <property type="project" value="UniProtKB-KW"/>
</dbReference>
<feature type="domain" description="MYND-type" evidence="6">
    <location>
        <begin position="5"/>
        <end position="43"/>
    </location>
</feature>
<keyword evidence="2 4" id="KW-0863">Zinc-finger</keyword>
<evidence type="ECO:0000256" key="1">
    <source>
        <dbReference type="ARBA" id="ARBA00022723"/>
    </source>
</evidence>
<dbReference type="Gene3D" id="6.10.140.2220">
    <property type="match status" value="1"/>
</dbReference>
<name>A0A7S1FY21_9STRA</name>
<evidence type="ECO:0000256" key="3">
    <source>
        <dbReference type="ARBA" id="ARBA00022833"/>
    </source>
</evidence>
<keyword evidence="3" id="KW-0862">Zinc</keyword>
<feature type="region of interest" description="Disordered" evidence="5">
    <location>
        <begin position="94"/>
        <end position="117"/>
    </location>
</feature>
<evidence type="ECO:0000313" key="7">
    <source>
        <dbReference type="EMBL" id="CAD8894177.1"/>
    </source>
</evidence>
<feature type="compositionally biased region" description="Basic residues" evidence="5">
    <location>
        <begin position="42"/>
        <end position="52"/>
    </location>
</feature>
<evidence type="ECO:0000256" key="4">
    <source>
        <dbReference type="PROSITE-ProRule" id="PRU00134"/>
    </source>
</evidence>
<organism evidence="7">
    <name type="scientific">Corethron hystrix</name>
    <dbReference type="NCBI Taxonomy" id="216773"/>
    <lineage>
        <taxon>Eukaryota</taxon>
        <taxon>Sar</taxon>
        <taxon>Stramenopiles</taxon>
        <taxon>Ochrophyta</taxon>
        <taxon>Bacillariophyta</taxon>
        <taxon>Coscinodiscophyceae</taxon>
        <taxon>Corethrophycidae</taxon>
        <taxon>Corethrales</taxon>
        <taxon>Corethraceae</taxon>
        <taxon>Corethron</taxon>
    </lineage>
</organism>
<evidence type="ECO:0000256" key="5">
    <source>
        <dbReference type="SAM" id="MobiDB-lite"/>
    </source>
</evidence>